<gene>
    <name evidence="1" type="ORF">Acy02nite_15790</name>
</gene>
<evidence type="ECO:0000313" key="2">
    <source>
        <dbReference type="Proteomes" id="UP000619479"/>
    </source>
</evidence>
<proteinExistence type="predicted"/>
<dbReference type="Proteomes" id="UP000619479">
    <property type="component" value="Unassembled WGS sequence"/>
</dbReference>
<name>A0A919M402_9ACTN</name>
<organism evidence="1 2">
    <name type="scientific">Actinoplanes cyaneus</name>
    <dbReference type="NCBI Taxonomy" id="52696"/>
    <lineage>
        <taxon>Bacteria</taxon>
        <taxon>Bacillati</taxon>
        <taxon>Actinomycetota</taxon>
        <taxon>Actinomycetes</taxon>
        <taxon>Micromonosporales</taxon>
        <taxon>Micromonosporaceae</taxon>
        <taxon>Actinoplanes</taxon>
    </lineage>
</organism>
<sequence length="100" mass="11600">MTVREVRSQKALHVETGVTLAGAGREDMILEWGEHWLMIPVDRGDHEIRYIIPATPRWDDNLEPLPPEVADNLQAIITEISLFWNQEPEFLVRLKWRDAG</sequence>
<dbReference type="EMBL" id="BOMH01000013">
    <property type="protein sequence ID" value="GID63698.1"/>
    <property type="molecule type" value="Genomic_DNA"/>
</dbReference>
<protein>
    <submittedName>
        <fullName evidence="1">Uncharacterized protein</fullName>
    </submittedName>
</protein>
<accession>A0A919M402</accession>
<reference evidence="1" key="1">
    <citation type="submission" date="2021-01" db="EMBL/GenBank/DDBJ databases">
        <title>Whole genome shotgun sequence of Actinoplanes cyaneus NBRC 14990.</title>
        <authorList>
            <person name="Komaki H."/>
            <person name="Tamura T."/>
        </authorList>
    </citation>
    <scope>NUCLEOTIDE SEQUENCE</scope>
    <source>
        <strain evidence="1">NBRC 14990</strain>
    </source>
</reference>
<evidence type="ECO:0000313" key="1">
    <source>
        <dbReference type="EMBL" id="GID63698.1"/>
    </source>
</evidence>
<keyword evidence="2" id="KW-1185">Reference proteome</keyword>
<dbReference type="AlphaFoldDB" id="A0A919M402"/>
<comment type="caution">
    <text evidence="1">The sequence shown here is derived from an EMBL/GenBank/DDBJ whole genome shotgun (WGS) entry which is preliminary data.</text>
</comment>